<feature type="signal peptide" evidence="1">
    <location>
        <begin position="1"/>
        <end position="25"/>
    </location>
</feature>
<keyword evidence="3" id="KW-1185">Reference proteome</keyword>
<proteinExistence type="predicted"/>
<dbReference type="AlphaFoldDB" id="A0A6A6TLT5"/>
<gene>
    <name evidence="2" type="ORF">K491DRAFT_590251</name>
</gene>
<reference evidence="2" key="1">
    <citation type="journal article" date="2020" name="Stud. Mycol.">
        <title>101 Dothideomycetes genomes: a test case for predicting lifestyles and emergence of pathogens.</title>
        <authorList>
            <person name="Haridas S."/>
            <person name="Albert R."/>
            <person name="Binder M."/>
            <person name="Bloem J."/>
            <person name="Labutti K."/>
            <person name="Salamov A."/>
            <person name="Andreopoulos B."/>
            <person name="Baker S."/>
            <person name="Barry K."/>
            <person name="Bills G."/>
            <person name="Bluhm B."/>
            <person name="Cannon C."/>
            <person name="Castanera R."/>
            <person name="Culley D."/>
            <person name="Daum C."/>
            <person name="Ezra D."/>
            <person name="Gonzalez J."/>
            <person name="Henrissat B."/>
            <person name="Kuo A."/>
            <person name="Liang C."/>
            <person name="Lipzen A."/>
            <person name="Lutzoni F."/>
            <person name="Magnuson J."/>
            <person name="Mondo S."/>
            <person name="Nolan M."/>
            <person name="Ohm R."/>
            <person name="Pangilinan J."/>
            <person name="Park H.-J."/>
            <person name="Ramirez L."/>
            <person name="Alfaro M."/>
            <person name="Sun H."/>
            <person name="Tritt A."/>
            <person name="Yoshinaga Y."/>
            <person name="Zwiers L.-H."/>
            <person name="Turgeon B."/>
            <person name="Goodwin S."/>
            <person name="Spatafora J."/>
            <person name="Crous P."/>
            <person name="Grigoriev I."/>
        </authorList>
    </citation>
    <scope>NUCLEOTIDE SEQUENCE</scope>
    <source>
        <strain evidence="2">CBS 122681</strain>
    </source>
</reference>
<keyword evidence="1" id="KW-0732">Signal</keyword>
<name>A0A6A6TLT5_9PLEO</name>
<dbReference type="EMBL" id="MU004303">
    <property type="protein sequence ID" value="KAF2659893.1"/>
    <property type="molecule type" value="Genomic_DNA"/>
</dbReference>
<dbReference type="OrthoDB" id="5358886at2759"/>
<evidence type="ECO:0000256" key="1">
    <source>
        <dbReference type="SAM" id="SignalP"/>
    </source>
</evidence>
<sequence>MPCSGRRSPLLGLLPLVLLPIVAFADVKPYITTSAEFNTECKTCPHSLCTNTAVYETNDSFNATCWARGTKIVDGNIWLKSVAGCYVTQYDVLEYSGDYTTDLEYCGKASEVENLTELDATLAYKTECNICPTIDCDNAAYLPEDTDLTLTCWTDQGSPILNNPYWYKTANNCYVAETGFHSSPERISLDNCGPIPYLELEKHFNENGTSDIDRRAPLPQPIEDGVKYLINVTVGEDHAYCRKCAEESCRIQEAYPFNSWVVLQCLVETNGTWWSESTDFCYVKNSDFWESPEGDNYKMPLCDDFPDPDGNKARR</sequence>
<organism evidence="2 3">
    <name type="scientific">Lophiostoma macrostomum CBS 122681</name>
    <dbReference type="NCBI Taxonomy" id="1314788"/>
    <lineage>
        <taxon>Eukaryota</taxon>
        <taxon>Fungi</taxon>
        <taxon>Dikarya</taxon>
        <taxon>Ascomycota</taxon>
        <taxon>Pezizomycotina</taxon>
        <taxon>Dothideomycetes</taxon>
        <taxon>Pleosporomycetidae</taxon>
        <taxon>Pleosporales</taxon>
        <taxon>Lophiostomataceae</taxon>
        <taxon>Lophiostoma</taxon>
    </lineage>
</organism>
<evidence type="ECO:0000313" key="3">
    <source>
        <dbReference type="Proteomes" id="UP000799324"/>
    </source>
</evidence>
<evidence type="ECO:0000313" key="2">
    <source>
        <dbReference type="EMBL" id="KAF2659893.1"/>
    </source>
</evidence>
<dbReference type="Proteomes" id="UP000799324">
    <property type="component" value="Unassembled WGS sequence"/>
</dbReference>
<protein>
    <submittedName>
        <fullName evidence="2">Uncharacterized protein</fullName>
    </submittedName>
</protein>
<feature type="chain" id="PRO_5025657820" evidence="1">
    <location>
        <begin position="26"/>
        <end position="315"/>
    </location>
</feature>
<accession>A0A6A6TLT5</accession>